<proteinExistence type="predicted"/>
<protein>
    <submittedName>
        <fullName evidence="2">Uncharacterized protein</fullName>
    </submittedName>
</protein>
<organism evidence="2">
    <name type="scientific">uncultured Bacteroidota bacterium</name>
    <dbReference type="NCBI Taxonomy" id="152509"/>
    <lineage>
        <taxon>Bacteria</taxon>
        <taxon>Pseudomonadati</taxon>
        <taxon>Bacteroidota</taxon>
        <taxon>environmental samples</taxon>
    </lineage>
</organism>
<feature type="chain" id="PRO_5003597610" evidence="1">
    <location>
        <begin position="17"/>
        <end position="573"/>
    </location>
</feature>
<dbReference type="AlphaFoldDB" id="H5SM93"/>
<keyword evidence="1" id="KW-0732">Signal</keyword>
<evidence type="ECO:0000256" key="1">
    <source>
        <dbReference type="SAM" id="SignalP"/>
    </source>
</evidence>
<feature type="signal peptide" evidence="1">
    <location>
        <begin position="1"/>
        <end position="16"/>
    </location>
</feature>
<reference evidence="2" key="1">
    <citation type="journal article" date="2005" name="Environ. Microbiol.">
        <title>Genetic and functional properties of uncultivated thermophilic crenarchaeotes from a subsurface gold mine as revealed by analysis of genome fragments.</title>
        <authorList>
            <person name="Nunoura T."/>
            <person name="Hirayama H."/>
            <person name="Takami H."/>
            <person name="Oida H."/>
            <person name="Nishi S."/>
            <person name="Shimamura S."/>
            <person name="Suzuki Y."/>
            <person name="Inagaki F."/>
            <person name="Takai K."/>
            <person name="Nealson K.H."/>
            <person name="Horikoshi K."/>
        </authorList>
    </citation>
    <scope>NUCLEOTIDE SEQUENCE</scope>
</reference>
<dbReference type="InterPro" id="IPR011049">
    <property type="entry name" value="Serralysin-like_metalloprot_C"/>
</dbReference>
<dbReference type="EMBL" id="AP011772">
    <property type="protein sequence ID" value="BAL57279.1"/>
    <property type="molecule type" value="Genomic_DNA"/>
</dbReference>
<accession>H5SM93</accession>
<gene>
    <name evidence="2" type="ORF">HGMM_F50B04C05</name>
</gene>
<evidence type="ECO:0000313" key="2">
    <source>
        <dbReference type="EMBL" id="BAL57279.1"/>
    </source>
</evidence>
<sequence>MNKALYLGLAAGLLFAQVGIGTTTPTHKLDVAGEARIRTLNPLTAPFRIVGANAQGVLGELRGQNNGDLLQWDATLNQWTLAPAQANAWLLLGNAGTNPTTNFLGTLDATDLVIRTNNTERLRVLSTGEVRINTTTTAKQVHIEGGNTGGLQVTVNSTGANNLSANLFTSSLAGGGTTAHGVEVTTSGDASYLIGVGSSTSSNHAGTNVGVRGIAANTTGRAIGAWGAIGDATAFIGSVSPTFSAGTFAYNANALVPSAGVLASPTPPPAAEQAYALYARGRTLLENGQVIFSAPIYNPAAPPPLAGIPTGAGTRFLWLPERVAYRAVGIAPRADDPFAPNQTDHADPASIGYASFAAGLNVRASGTLSFVVGVASEGTATGSVALGKYVSTTHQGSFQIGDDPGPPTSRAASMLRSSMSNQFSARFYNGYRFLVREKDNAAPWSTAPFPPPDPNASPTAYPNRIPGVFIAGMYNHFRLGSIDYGIGDSWVGIGTQLPDAPLHIVSTWNNRGIIVEDGSVVTRGGGNIEVAGTGTFRAAGQNGITRVVNVMGSTGTPCQLNFVKGILVSTNCP</sequence>
<name>H5SM93_9BACT</name>
<dbReference type="SUPFAM" id="SSF101967">
    <property type="entry name" value="Adhesin YadA, collagen-binding domain"/>
    <property type="match status" value="1"/>
</dbReference>
<reference evidence="2" key="2">
    <citation type="journal article" date="2012" name="PLoS ONE">
        <title>A Deeply Branching Thermophilic Bacterium with an Ancient Acetyl-CoA Pathway Dominates a Subsurface Ecosystem.</title>
        <authorList>
            <person name="Takami H."/>
            <person name="Noguchi H."/>
            <person name="Takaki Y."/>
            <person name="Uchiyama I."/>
            <person name="Toyoda A."/>
            <person name="Nishi S."/>
            <person name="Chee G.-J."/>
            <person name="Arai W."/>
            <person name="Nunoura T."/>
            <person name="Itoh T."/>
            <person name="Hattori M."/>
            <person name="Takai K."/>
        </authorList>
    </citation>
    <scope>NUCLEOTIDE SEQUENCE</scope>
</reference>